<evidence type="ECO:0000313" key="7">
    <source>
        <dbReference type="EMBL" id="HEA87120.1"/>
    </source>
</evidence>
<dbReference type="GO" id="GO:0043737">
    <property type="term" value="F:deoxyribonuclease V activity"/>
    <property type="evidence" value="ECO:0007669"/>
    <property type="project" value="UniProtKB-UniRule"/>
</dbReference>
<dbReference type="EMBL" id="DSLG01000004">
    <property type="protein sequence ID" value="HEA87120.1"/>
    <property type="molecule type" value="Genomic_DNA"/>
</dbReference>
<keyword evidence="5 6" id="KW-0378">Hydrolase</keyword>
<evidence type="ECO:0000313" key="8">
    <source>
        <dbReference type="EMBL" id="HEE18094.1"/>
    </source>
</evidence>
<dbReference type="EC" id="3.1.21.7" evidence="6"/>
<comment type="similarity">
    <text evidence="6">Belongs to the endonuclease V family.</text>
</comment>
<dbReference type="GO" id="GO:0000287">
    <property type="term" value="F:magnesium ion binding"/>
    <property type="evidence" value="ECO:0007669"/>
    <property type="project" value="UniProtKB-UniRule"/>
</dbReference>
<keyword evidence="3 6" id="KW-0540">Nuclease</keyword>
<feature type="site" description="Interaction with target DNA" evidence="6">
    <location>
        <position position="84"/>
    </location>
</feature>
<evidence type="ECO:0000256" key="5">
    <source>
        <dbReference type="ARBA" id="ARBA00022801"/>
    </source>
</evidence>
<dbReference type="NCBIfam" id="NF008629">
    <property type="entry name" value="PRK11617.1"/>
    <property type="match status" value="1"/>
</dbReference>
<evidence type="ECO:0000256" key="3">
    <source>
        <dbReference type="ARBA" id="ARBA00022722"/>
    </source>
</evidence>
<evidence type="ECO:0000256" key="2">
    <source>
        <dbReference type="ARBA" id="ARBA00022490"/>
    </source>
</evidence>
<evidence type="ECO:0000256" key="6">
    <source>
        <dbReference type="HAMAP-Rule" id="MF_00801"/>
    </source>
</evidence>
<reference evidence="9" key="1">
    <citation type="journal article" date="2020" name="mSystems">
        <title>Genome- and Community-Level Interaction Insights into Carbon Utilization and Element Cycling Functions of Hydrothermarchaeota in Hydrothermal Sediment.</title>
        <authorList>
            <person name="Zhou Z."/>
            <person name="Liu Y."/>
            <person name="Xu W."/>
            <person name="Pan J."/>
            <person name="Luo Z.H."/>
            <person name="Li M."/>
        </authorList>
    </citation>
    <scope>NUCLEOTIDE SEQUENCE [LARGE SCALE GENOMIC DNA]</scope>
    <source>
        <strain evidence="8">SpSt-236</strain>
        <strain evidence="7">SpSt-265</strain>
        <strain evidence="9">SpSt-465</strain>
    </source>
</reference>
<dbReference type="PANTHER" id="PTHR28511">
    <property type="entry name" value="ENDONUCLEASE V"/>
    <property type="match status" value="1"/>
</dbReference>
<comment type="cofactor">
    <cofactor evidence="6">
        <name>Mg(2+)</name>
        <dbReference type="ChEBI" id="CHEBI:18420"/>
    </cofactor>
</comment>
<comment type="subcellular location">
    <subcellularLocation>
        <location evidence="1 6">Cytoplasm</location>
    </subcellularLocation>
</comment>
<dbReference type="AlphaFoldDB" id="A0A7C3EHH7"/>
<dbReference type="CDD" id="cd06559">
    <property type="entry name" value="Endonuclease_V"/>
    <property type="match status" value="1"/>
</dbReference>
<keyword evidence="6" id="KW-0460">Magnesium</keyword>
<evidence type="ECO:0000313" key="9">
    <source>
        <dbReference type="EMBL" id="HFJ54210.1"/>
    </source>
</evidence>
<keyword evidence="6" id="KW-0227">DNA damage</keyword>
<keyword evidence="6" id="KW-0479">Metal-binding</keyword>
<dbReference type="GO" id="GO:0003727">
    <property type="term" value="F:single-stranded RNA binding"/>
    <property type="evidence" value="ECO:0007669"/>
    <property type="project" value="TreeGrafter"/>
</dbReference>
<organism evidence="9">
    <name type="scientific">candidate division WOR-3 bacterium</name>
    <dbReference type="NCBI Taxonomy" id="2052148"/>
    <lineage>
        <taxon>Bacteria</taxon>
        <taxon>Bacteria division WOR-3</taxon>
    </lineage>
</organism>
<dbReference type="EMBL" id="DSTU01000007">
    <property type="protein sequence ID" value="HFJ54210.1"/>
    <property type="molecule type" value="Genomic_DNA"/>
</dbReference>
<proteinExistence type="inferred from homology"/>
<sequence length="230" mass="25618">MAFLKRFELPKDIQSAELIQYRLAQQLILEDKFKDEDEIRLVAGGDVAYEKDGQRLVAAVVVFDLKSFTVVEQVVCAGRVKFPYVPGFLSFREGPVLLAAIRKLKTEPDVFLFDGQGIAHPRRLGIASHLGVLLDRPAIGCAKSHLFGSYEEPGKEKGAFSFIRDRFGDAVGLVLRTKANTRPVFVSPGHRVSVAMAGRIVLRCVSRYRLSEPLRQAHIIARRAVMEPAD</sequence>
<dbReference type="GO" id="GO:0006281">
    <property type="term" value="P:DNA repair"/>
    <property type="evidence" value="ECO:0007669"/>
    <property type="project" value="UniProtKB-UniRule"/>
</dbReference>
<dbReference type="HAMAP" id="MF_00801">
    <property type="entry name" value="Endonuclease_5"/>
    <property type="match status" value="1"/>
</dbReference>
<comment type="caution">
    <text evidence="9">The sequence shown here is derived from an EMBL/GenBank/DDBJ whole genome shotgun (WGS) entry which is preliminary data.</text>
</comment>
<dbReference type="GO" id="GO:0005737">
    <property type="term" value="C:cytoplasm"/>
    <property type="evidence" value="ECO:0007669"/>
    <property type="project" value="UniProtKB-SubCell"/>
</dbReference>
<evidence type="ECO:0000256" key="1">
    <source>
        <dbReference type="ARBA" id="ARBA00004496"/>
    </source>
</evidence>
<keyword evidence="4 6" id="KW-0255">Endonuclease</keyword>
<dbReference type="EMBL" id="DSKA01000070">
    <property type="protein sequence ID" value="HEE18094.1"/>
    <property type="molecule type" value="Genomic_DNA"/>
</dbReference>
<dbReference type="Pfam" id="PF04493">
    <property type="entry name" value="Endonuclease_5"/>
    <property type="match status" value="1"/>
</dbReference>
<dbReference type="InterPro" id="IPR007581">
    <property type="entry name" value="Endonuclease-V"/>
</dbReference>
<dbReference type="GO" id="GO:0016891">
    <property type="term" value="F:RNA endonuclease activity producing 5'-phosphomonoesters, hydrolytic mechanism"/>
    <property type="evidence" value="ECO:0007669"/>
    <property type="project" value="TreeGrafter"/>
</dbReference>
<comment type="catalytic activity">
    <reaction evidence="6">
        <text>Endonucleolytic cleavage at apurinic or apyrimidinic sites to products with a 5'-phosphate.</text>
        <dbReference type="EC" id="3.1.21.7"/>
    </reaction>
</comment>
<evidence type="ECO:0000256" key="4">
    <source>
        <dbReference type="ARBA" id="ARBA00022759"/>
    </source>
</evidence>
<keyword evidence="2 6" id="KW-0963">Cytoplasm</keyword>
<protein>
    <recommendedName>
        <fullName evidence="6">Endonuclease V</fullName>
        <ecNumber evidence="6">3.1.21.7</ecNumber>
    </recommendedName>
    <alternativeName>
        <fullName evidence="6">Deoxyinosine 3'endonuclease</fullName>
    </alternativeName>
    <alternativeName>
        <fullName evidence="6">Deoxyribonuclease V</fullName>
        <shortName evidence="6">DNase V</shortName>
    </alternativeName>
</protein>
<feature type="binding site" evidence="6">
    <location>
        <position position="46"/>
    </location>
    <ligand>
        <name>Mg(2+)</name>
        <dbReference type="ChEBI" id="CHEBI:18420"/>
    </ligand>
</feature>
<name>A0A7C3EHH7_UNCW3</name>
<accession>A0A7C3EHH7</accession>
<keyword evidence="6" id="KW-0234">DNA repair</keyword>
<comment type="function">
    <text evidence="6">DNA repair enzyme involved in the repair of deaminated bases. Selectively cleaves double-stranded DNA at the second phosphodiester bond 3' to a deoxyinosine leaving behind the intact lesion on the nicked DNA.</text>
</comment>
<dbReference type="PANTHER" id="PTHR28511:SF1">
    <property type="entry name" value="ENDONUCLEASE V"/>
    <property type="match status" value="1"/>
</dbReference>
<feature type="binding site" evidence="6">
    <location>
        <position position="114"/>
    </location>
    <ligand>
        <name>Mg(2+)</name>
        <dbReference type="ChEBI" id="CHEBI:18420"/>
    </ligand>
</feature>
<gene>
    <name evidence="6" type="primary">nfi</name>
    <name evidence="8" type="ORF">ENP62_00885</name>
    <name evidence="7" type="ORF">ENP94_03815</name>
    <name evidence="9" type="ORF">ENS16_05930</name>
</gene>
<dbReference type="Gene3D" id="3.30.2170.10">
    <property type="entry name" value="archaeoglobus fulgidus dsm 4304 superfamily"/>
    <property type="match status" value="1"/>
</dbReference>